<evidence type="ECO:0008006" key="3">
    <source>
        <dbReference type="Google" id="ProtNLM"/>
    </source>
</evidence>
<sequence length="86" mass="10198">MQQASLFEIDVKSPCIHVCESGPRGYCRGCLRSREERFYWEKLTAPQKLQVIQLCELRKKRLNSKIAKEKEQKLLTEIKNQQLDLF</sequence>
<dbReference type="RefSeq" id="WP_035016550.1">
    <property type="nucleotide sequence ID" value="NZ_ARZY01000060.1"/>
</dbReference>
<gene>
    <name evidence="1" type="ORF">DS2_18573</name>
</gene>
<keyword evidence="2" id="KW-1185">Reference proteome</keyword>
<dbReference type="InterPro" id="IPR010710">
    <property type="entry name" value="DUF1289"/>
</dbReference>
<organism evidence="1 2">
    <name type="scientific">Catenovulum agarivorans DS-2</name>
    <dbReference type="NCBI Taxonomy" id="1328313"/>
    <lineage>
        <taxon>Bacteria</taxon>
        <taxon>Pseudomonadati</taxon>
        <taxon>Pseudomonadota</taxon>
        <taxon>Gammaproteobacteria</taxon>
        <taxon>Alteromonadales</taxon>
        <taxon>Alteromonadaceae</taxon>
        <taxon>Catenovulum</taxon>
    </lineage>
</organism>
<name>W7QGY6_9ALTE</name>
<dbReference type="Proteomes" id="UP000019276">
    <property type="component" value="Unassembled WGS sequence"/>
</dbReference>
<comment type="caution">
    <text evidence="1">The sequence shown here is derived from an EMBL/GenBank/DDBJ whole genome shotgun (WGS) entry which is preliminary data.</text>
</comment>
<dbReference type="AlphaFoldDB" id="W7QGY6"/>
<accession>W7QGY6</accession>
<protein>
    <recommendedName>
        <fullName evidence="3">DUF1289 domain-containing protein</fullName>
    </recommendedName>
</protein>
<evidence type="ECO:0000313" key="1">
    <source>
        <dbReference type="EMBL" id="EWH08202.1"/>
    </source>
</evidence>
<reference evidence="1 2" key="1">
    <citation type="journal article" date="2014" name="Genome Announc.">
        <title>Draft Genome Sequence of the Agar-Degrading Bacterium Catenovulum sp. Strain DS-2, Isolated from Intestines of Haliotis diversicolor.</title>
        <authorList>
            <person name="Shan D."/>
            <person name="Li X."/>
            <person name="Gu Z."/>
            <person name="Wei G."/>
            <person name="Gao Z."/>
            <person name="Shao Z."/>
        </authorList>
    </citation>
    <scope>NUCLEOTIDE SEQUENCE [LARGE SCALE GENOMIC DNA]</scope>
    <source>
        <strain evidence="1 2">DS-2</strain>
    </source>
</reference>
<evidence type="ECO:0000313" key="2">
    <source>
        <dbReference type="Proteomes" id="UP000019276"/>
    </source>
</evidence>
<dbReference type="EMBL" id="ARZY01000060">
    <property type="protein sequence ID" value="EWH08202.1"/>
    <property type="molecule type" value="Genomic_DNA"/>
</dbReference>
<dbReference type="eggNOG" id="COG3313">
    <property type="taxonomic scope" value="Bacteria"/>
</dbReference>
<proteinExistence type="predicted"/>
<dbReference type="Pfam" id="PF06945">
    <property type="entry name" value="DUF1289"/>
    <property type="match status" value="1"/>
</dbReference>
<dbReference type="STRING" id="1328313.DS2_18573"/>
<dbReference type="PANTHER" id="PTHR35175:SF1">
    <property type="entry name" value="OXIDOREDUCTASE"/>
    <property type="match status" value="1"/>
</dbReference>
<dbReference type="PANTHER" id="PTHR35175">
    <property type="entry name" value="DUF1289 DOMAIN-CONTAINING PROTEIN"/>
    <property type="match status" value="1"/>
</dbReference>